<dbReference type="EMBL" id="RJKX01000014">
    <property type="protein sequence ID" value="ROP91117.1"/>
    <property type="molecule type" value="Genomic_DNA"/>
</dbReference>
<comment type="catalytic activity">
    <reaction evidence="8">
        <text>O-phospho-L-homoserine + H2O = L-threonine + phosphate</text>
        <dbReference type="Rhea" id="RHEA:10840"/>
        <dbReference type="ChEBI" id="CHEBI:15377"/>
        <dbReference type="ChEBI" id="CHEBI:43474"/>
        <dbReference type="ChEBI" id="CHEBI:57590"/>
        <dbReference type="ChEBI" id="CHEBI:57926"/>
        <dbReference type="EC" id="4.2.3.1"/>
    </reaction>
</comment>
<dbReference type="PROSITE" id="PS00165">
    <property type="entry name" value="DEHYDRATASE_SER_THR"/>
    <property type="match status" value="1"/>
</dbReference>
<evidence type="ECO:0000256" key="2">
    <source>
        <dbReference type="ARBA" id="ARBA00005517"/>
    </source>
</evidence>
<evidence type="ECO:0000313" key="12">
    <source>
        <dbReference type="EMBL" id="ROP91117.1"/>
    </source>
</evidence>
<dbReference type="PANTHER" id="PTHR42690">
    <property type="entry name" value="THREONINE SYNTHASE FAMILY MEMBER"/>
    <property type="match status" value="1"/>
</dbReference>
<evidence type="ECO:0000313" key="13">
    <source>
        <dbReference type="Proteomes" id="UP000278222"/>
    </source>
</evidence>
<keyword evidence="13" id="KW-1185">Reference proteome</keyword>
<dbReference type="CDD" id="cd01560">
    <property type="entry name" value="Thr-synth_2"/>
    <property type="match status" value="1"/>
</dbReference>
<dbReference type="NCBIfam" id="TIGR00260">
    <property type="entry name" value="thrC"/>
    <property type="match status" value="1"/>
</dbReference>
<dbReference type="OrthoDB" id="9763107at2"/>
<dbReference type="InterPro" id="IPR037158">
    <property type="entry name" value="Thr_synth_N_sf"/>
</dbReference>
<dbReference type="RefSeq" id="WP_123690751.1">
    <property type="nucleotide sequence ID" value="NZ_AP019700.1"/>
</dbReference>
<dbReference type="InterPro" id="IPR004450">
    <property type="entry name" value="Thr_synthase-like"/>
</dbReference>
<feature type="modified residue" description="N6-(pyridoxal phosphate)lysine" evidence="10">
    <location>
        <position position="112"/>
    </location>
</feature>
<keyword evidence="6" id="KW-0456">Lyase</keyword>
<evidence type="ECO:0000256" key="10">
    <source>
        <dbReference type="PIRSR" id="PIRSR604450-51"/>
    </source>
</evidence>
<protein>
    <recommendedName>
        <fullName evidence="3 9">Threonine synthase</fullName>
        <ecNumber evidence="9">4.2.3.1</ecNumber>
    </recommendedName>
</protein>
<dbReference type="InterPro" id="IPR029144">
    <property type="entry name" value="Thr_synth_N"/>
</dbReference>
<comment type="cofactor">
    <cofactor evidence="1 10">
        <name>pyridoxal 5'-phosphate</name>
        <dbReference type="ChEBI" id="CHEBI:597326"/>
    </cofactor>
</comment>
<dbReference type="Proteomes" id="UP000278222">
    <property type="component" value="Unassembled WGS sequence"/>
</dbReference>
<dbReference type="Pfam" id="PF24857">
    <property type="entry name" value="THR4_C"/>
    <property type="match status" value="1"/>
</dbReference>
<dbReference type="EC" id="4.2.3.1" evidence="9"/>
<name>A0A3N1LHV5_9PROT</name>
<dbReference type="InterPro" id="IPR000634">
    <property type="entry name" value="Ser/Thr_deHydtase_PyrdxlP-BS"/>
</dbReference>
<keyword evidence="5 10" id="KW-0663">Pyridoxal phosphate</keyword>
<organism evidence="12 13">
    <name type="scientific">Stella humosa</name>
    <dbReference type="NCBI Taxonomy" id="94"/>
    <lineage>
        <taxon>Bacteria</taxon>
        <taxon>Pseudomonadati</taxon>
        <taxon>Pseudomonadota</taxon>
        <taxon>Alphaproteobacteria</taxon>
        <taxon>Rhodospirillales</taxon>
        <taxon>Stellaceae</taxon>
        <taxon>Stella</taxon>
    </lineage>
</organism>
<dbReference type="InterPro" id="IPR036052">
    <property type="entry name" value="TrpB-like_PALP_sf"/>
</dbReference>
<evidence type="ECO:0000256" key="9">
    <source>
        <dbReference type="NCBIfam" id="TIGR00260"/>
    </source>
</evidence>
<evidence type="ECO:0000256" key="3">
    <source>
        <dbReference type="ARBA" id="ARBA00018679"/>
    </source>
</evidence>
<reference evidence="12 13" key="1">
    <citation type="submission" date="2018-11" db="EMBL/GenBank/DDBJ databases">
        <title>Genomic Encyclopedia of Type Strains, Phase IV (KMG-IV): sequencing the most valuable type-strain genomes for metagenomic binning, comparative biology and taxonomic classification.</title>
        <authorList>
            <person name="Goeker M."/>
        </authorList>
    </citation>
    <scope>NUCLEOTIDE SEQUENCE [LARGE SCALE GENOMIC DNA]</scope>
    <source>
        <strain evidence="12 13">DSM 5900</strain>
    </source>
</reference>
<dbReference type="SUPFAM" id="SSF53686">
    <property type="entry name" value="Tryptophan synthase beta subunit-like PLP-dependent enzymes"/>
    <property type="match status" value="1"/>
</dbReference>
<sequence length="469" mass="50590">MRYVSTRGAAPALAFDDVLLAGLARDGGLYVPDAWPTLTADDLRALARADYAETVTRVMAPFVDGAIAEDDLAALVTDAYRSFAHSAIVPLKQLGPNQWMMELFHGPTLAFKDLALQVVGRLFDHVLARRGRRVTIVGATSGDTGSAAMEACRDREGIDIFILFPEGRVSEVQRRQMTTIEAANVHAIAVQGTFDDCQDMVKAMFNDIPFRDRHGLSAVNSINWARIAAQIAYYVWAAVALGAPARAVSFAVPTGNFGNVFAAHAARHMGLPIASLAIGTNRNDILTRFLETGSLSIGTVEPSLSPSMDIQVSSNFERLLFELFDRDGKALAGAMADFRRDGVLAVSPERWARAKADFAGFRLDDAGTLETIRRVWQSTGEILDPHSAIGVATAEACRVDPAVPIVALACAHPAKFPDAVERATGIRPALPGRLSDLLTRPERVSVLPNDLATVQDFVAARTTRQEQPA</sequence>
<dbReference type="AlphaFoldDB" id="A0A3N1LHV5"/>
<dbReference type="PANTHER" id="PTHR42690:SF1">
    <property type="entry name" value="THREONINE SYNTHASE-LIKE 2"/>
    <property type="match status" value="1"/>
</dbReference>
<dbReference type="GO" id="GO:0030170">
    <property type="term" value="F:pyridoxal phosphate binding"/>
    <property type="evidence" value="ECO:0007669"/>
    <property type="project" value="InterPro"/>
</dbReference>
<dbReference type="Gene3D" id="3.90.1380.10">
    <property type="entry name" value="Threonine synthase, N-terminal domain"/>
    <property type="match status" value="1"/>
</dbReference>
<evidence type="ECO:0000256" key="8">
    <source>
        <dbReference type="ARBA" id="ARBA00049144"/>
    </source>
</evidence>
<dbReference type="Pfam" id="PF14821">
    <property type="entry name" value="Thr_synth_N"/>
    <property type="match status" value="1"/>
</dbReference>
<comment type="caution">
    <text evidence="12">The sequence shown here is derived from an EMBL/GenBank/DDBJ whole genome shotgun (WGS) entry which is preliminary data.</text>
</comment>
<evidence type="ECO:0000256" key="7">
    <source>
        <dbReference type="ARBA" id="ARBA00029440"/>
    </source>
</evidence>
<dbReference type="GO" id="GO:0009088">
    <property type="term" value="P:threonine biosynthetic process"/>
    <property type="evidence" value="ECO:0007669"/>
    <property type="project" value="UniProtKB-UniRule"/>
</dbReference>
<evidence type="ECO:0000256" key="1">
    <source>
        <dbReference type="ARBA" id="ARBA00001933"/>
    </source>
</evidence>
<comment type="pathway">
    <text evidence="7">Amino-acid biosynthesis.</text>
</comment>
<dbReference type="UniPathway" id="UPA00050">
    <property type="reaction ID" value="UER00065"/>
</dbReference>
<evidence type="ECO:0000256" key="4">
    <source>
        <dbReference type="ARBA" id="ARBA00022605"/>
    </source>
</evidence>
<keyword evidence="4" id="KW-0028">Amino-acid biosynthesis</keyword>
<evidence type="ECO:0000259" key="11">
    <source>
        <dbReference type="Pfam" id="PF14821"/>
    </source>
</evidence>
<dbReference type="Gene3D" id="3.40.50.1100">
    <property type="match status" value="2"/>
</dbReference>
<gene>
    <name evidence="12" type="ORF">EDC65_2980</name>
</gene>
<dbReference type="InterPro" id="IPR051166">
    <property type="entry name" value="Threonine_Synthase"/>
</dbReference>
<accession>A0A3N1LHV5</accession>
<evidence type="ECO:0000256" key="6">
    <source>
        <dbReference type="ARBA" id="ARBA00023239"/>
    </source>
</evidence>
<proteinExistence type="inferred from homology"/>
<feature type="domain" description="Threonine synthase N-terminal" evidence="11">
    <location>
        <begin position="2"/>
        <end position="80"/>
    </location>
</feature>
<dbReference type="GO" id="GO:0004795">
    <property type="term" value="F:threonine synthase activity"/>
    <property type="evidence" value="ECO:0007669"/>
    <property type="project" value="UniProtKB-UniRule"/>
</dbReference>
<evidence type="ECO:0000256" key="5">
    <source>
        <dbReference type="ARBA" id="ARBA00022898"/>
    </source>
</evidence>
<comment type="similarity">
    <text evidence="2">Belongs to the threonine synthase family.</text>
</comment>